<evidence type="ECO:0000256" key="1">
    <source>
        <dbReference type="ARBA" id="ARBA00004141"/>
    </source>
</evidence>
<dbReference type="PANTHER" id="PTHR23507">
    <property type="entry name" value="ZGC:174356"/>
    <property type="match status" value="1"/>
</dbReference>
<dbReference type="PANTHER" id="PTHR23507:SF1">
    <property type="entry name" value="FI18259P1-RELATED"/>
    <property type="match status" value="1"/>
</dbReference>
<feature type="transmembrane region" description="Helical" evidence="5">
    <location>
        <begin position="465"/>
        <end position="485"/>
    </location>
</feature>
<comment type="subcellular location">
    <subcellularLocation>
        <location evidence="1">Membrane</location>
        <topology evidence="1">Multi-pass membrane protein</topology>
    </subcellularLocation>
</comment>
<dbReference type="SUPFAM" id="SSF103473">
    <property type="entry name" value="MFS general substrate transporter"/>
    <property type="match status" value="1"/>
</dbReference>
<keyword evidence="2 5" id="KW-0812">Transmembrane</keyword>
<evidence type="ECO:0000256" key="4">
    <source>
        <dbReference type="ARBA" id="ARBA00023136"/>
    </source>
</evidence>
<feature type="transmembrane region" description="Helical" evidence="5">
    <location>
        <begin position="378"/>
        <end position="398"/>
    </location>
</feature>
<evidence type="ECO:0000313" key="7">
    <source>
        <dbReference type="Proteomes" id="UP000286045"/>
    </source>
</evidence>
<reference evidence="6 7" key="1">
    <citation type="submission" date="2018-12" db="EMBL/GenBank/DDBJ databases">
        <title>Draft genome sequence of Xylaria grammica IHI A82.</title>
        <authorList>
            <person name="Buettner E."/>
            <person name="Kellner H."/>
        </authorList>
    </citation>
    <scope>NUCLEOTIDE SEQUENCE [LARGE SCALE GENOMIC DNA]</scope>
    <source>
        <strain evidence="6 7">IHI A82</strain>
    </source>
</reference>
<evidence type="ECO:0000256" key="2">
    <source>
        <dbReference type="ARBA" id="ARBA00022692"/>
    </source>
</evidence>
<keyword evidence="7" id="KW-1185">Reference proteome</keyword>
<evidence type="ECO:0000256" key="3">
    <source>
        <dbReference type="ARBA" id="ARBA00022989"/>
    </source>
</evidence>
<evidence type="ECO:0000313" key="6">
    <source>
        <dbReference type="EMBL" id="RWA09809.1"/>
    </source>
</evidence>
<dbReference type="InterPro" id="IPR036259">
    <property type="entry name" value="MFS_trans_sf"/>
</dbReference>
<gene>
    <name evidence="6" type="ORF">EKO27_g5300</name>
</gene>
<dbReference type="GO" id="GO:0022857">
    <property type="term" value="F:transmembrane transporter activity"/>
    <property type="evidence" value="ECO:0007669"/>
    <property type="project" value="TreeGrafter"/>
</dbReference>
<feature type="transmembrane region" description="Helical" evidence="5">
    <location>
        <begin position="433"/>
        <end position="453"/>
    </location>
</feature>
<dbReference type="Proteomes" id="UP000286045">
    <property type="component" value="Unassembled WGS sequence"/>
</dbReference>
<accession>A0A439D5Y1</accession>
<feature type="transmembrane region" description="Helical" evidence="5">
    <location>
        <begin position="172"/>
        <end position="191"/>
    </location>
</feature>
<dbReference type="EMBL" id="RYZI01000139">
    <property type="protein sequence ID" value="RWA09809.1"/>
    <property type="molecule type" value="Genomic_DNA"/>
</dbReference>
<feature type="transmembrane region" description="Helical" evidence="5">
    <location>
        <begin position="56"/>
        <end position="80"/>
    </location>
</feature>
<feature type="transmembrane region" description="Helical" evidence="5">
    <location>
        <begin position="404"/>
        <end position="421"/>
    </location>
</feature>
<feature type="transmembrane region" description="Helical" evidence="5">
    <location>
        <begin position="222"/>
        <end position="243"/>
    </location>
</feature>
<proteinExistence type="predicted"/>
<organism evidence="6 7">
    <name type="scientific">Xylaria grammica</name>
    <dbReference type="NCBI Taxonomy" id="363999"/>
    <lineage>
        <taxon>Eukaryota</taxon>
        <taxon>Fungi</taxon>
        <taxon>Dikarya</taxon>
        <taxon>Ascomycota</taxon>
        <taxon>Pezizomycotina</taxon>
        <taxon>Sordariomycetes</taxon>
        <taxon>Xylariomycetidae</taxon>
        <taxon>Xylariales</taxon>
        <taxon>Xylariaceae</taxon>
        <taxon>Xylaria</taxon>
    </lineage>
</organism>
<feature type="transmembrane region" description="Helical" evidence="5">
    <location>
        <begin position="100"/>
        <end position="120"/>
    </location>
</feature>
<feature type="transmembrane region" description="Helical" evidence="5">
    <location>
        <begin position="319"/>
        <end position="339"/>
    </location>
</feature>
<dbReference type="GO" id="GO:0016020">
    <property type="term" value="C:membrane"/>
    <property type="evidence" value="ECO:0007669"/>
    <property type="project" value="UniProtKB-SubCell"/>
</dbReference>
<dbReference type="AlphaFoldDB" id="A0A439D5Y1"/>
<evidence type="ECO:0008006" key="8">
    <source>
        <dbReference type="Google" id="ProtNLM"/>
    </source>
</evidence>
<comment type="caution">
    <text evidence="6">The sequence shown here is derived from an EMBL/GenBank/DDBJ whole genome shotgun (WGS) entry which is preliminary data.</text>
</comment>
<sequence length="489" mass="51452">MPGYALTSDHWHPDTMEVVSVPETDPLLATGPTDVPPSVSGSLPRTPAISPKAIRLVLPVAFTAAFAIAATSATTVYAYAAILCDNPNQCEDRDRSSYTAAVALASFIANATGIVAVGFLRQWAELRPTSGLCLWLAGRALGVGILFVGVTLRSISVAIAGRLFDGLASDNILHYILAAIYVHGPSAGSFSQLMGTSLALYMIGMSISPAFVSILPSFTASFIAAIAILGLSLLYLVAFVPVARIDDQQQPNNVECHGANPRESWKDYFRPITNLAKDRRAILPAVAVFFYNCTQAYLFPLIMVYAALSFNATSKENGYIISLAATTSSIYLLFVSVVLPKIKRSGKQQHESTHANGADEESATALASRSASGLRSDVISALVSMSAQLITLPLFGVADSLTTLYGLVVLVALGLGAPSYIKSHAVAVSLDKNSTLASLTVLESLGGLVSPIVMGAFQNKVSSKAMFAASSSFVGSAVVCILLSWSSIR</sequence>
<protein>
    <recommendedName>
        <fullName evidence="8">Major facilitator superfamily (MFS) profile domain-containing protein</fullName>
    </recommendedName>
</protein>
<dbReference type="Gene3D" id="1.20.1250.20">
    <property type="entry name" value="MFS general substrate transporter like domains"/>
    <property type="match status" value="1"/>
</dbReference>
<keyword evidence="4 5" id="KW-0472">Membrane</keyword>
<feature type="transmembrane region" description="Helical" evidence="5">
    <location>
        <begin position="198"/>
        <end position="216"/>
    </location>
</feature>
<feature type="transmembrane region" description="Helical" evidence="5">
    <location>
        <begin position="132"/>
        <end position="152"/>
    </location>
</feature>
<feature type="transmembrane region" description="Helical" evidence="5">
    <location>
        <begin position="281"/>
        <end position="307"/>
    </location>
</feature>
<keyword evidence="3 5" id="KW-1133">Transmembrane helix</keyword>
<evidence type="ECO:0000256" key="5">
    <source>
        <dbReference type="SAM" id="Phobius"/>
    </source>
</evidence>
<name>A0A439D5Y1_9PEZI</name>